<proteinExistence type="predicted"/>
<evidence type="ECO:0008006" key="4">
    <source>
        <dbReference type="Google" id="ProtNLM"/>
    </source>
</evidence>
<feature type="signal peptide" evidence="1">
    <location>
        <begin position="1"/>
        <end position="19"/>
    </location>
</feature>
<keyword evidence="1" id="KW-0732">Signal</keyword>
<feature type="chain" id="PRO_5040179779" description="Secreted protein" evidence="1">
    <location>
        <begin position="20"/>
        <end position="106"/>
    </location>
</feature>
<evidence type="ECO:0000313" key="3">
    <source>
        <dbReference type="Proteomes" id="UP001153269"/>
    </source>
</evidence>
<evidence type="ECO:0000313" key="2">
    <source>
        <dbReference type="EMBL" id="CAB1433409.1"/>
    </source>
</evidence>
<accession>A0A9N7UN84</accession>
<keyword evidence="3" id="KW-1185">Reference proteome</keyword>
<dbReference type="EMBL" id="CADEAL010001557">
    <property type="protein sequence ID" value="CAB1433409.1"/>
    <property type="molecule type" value="Genomic_DNA"/>
</dbReference>
<evidence type="ECO:0000256" key="1">
    <source>
        <dbReference type="SAM" id="SignalP"/>
    </source>
</evidence>
<protein>
    <recommendedName>
        <fullName evidence="4">Secreted protein</fullName>
    </recommendedName>
</protein>
<organism evidence="2 3">
    <name type="scientific">Pleuronectes platessa</name>
    <name type="common">European plaice</name>
    <dbReference type="NCBI Taxonomy" id="8262"/>
    <lineage>
        <taxon>Eukaryota</taxon>
        <taxon>Metazoa</taxon>
        <taxon>Chordata</taxon>
        <taxon>Craniata</taxon>
        <taxon>Vertebrata</taxon>
        <taxon>Euteleostomi</taxon>
        <taxon>Actinopterygii</taxon>
        <taxon>Neopterygii</taxon>
        <taxon>Teleostei</taxon>
        <taxon>Neoteleostei</taxon>
        <taxon>Acanthomorphata</taxon>
        <taxon>Carangaria</taxon>
        <taxon>Pleuronectiformes</taxon>
        <taxon>Pleuronectoidei</taxon>
        <taxon>Pleuronectidae</taxon>
        <taxon>Pleuronectes</taxon>
    </lineage>
</organism>
<comment type="caution">
    <text evidence="2">The sequence shown here is derived from an EMBL/GenBank/DDBJ whole genome shotgun (WGS) entry which is preliminary data.</text>
</comment>
<gene>
    <name evidence="2" type="ORF">PLEPLA_LOCUS21499</name>
</gene>
<dbReference type="AlphaFoldDB" id="A0A9N7UN84"/>
<reference evidence="2" key="1">
    <citation type="submission" date="2020-03" db="EMBL/GenBank/DDBJ databases">
        <authorList>
            <person name="Weist P."/>
        </authorList>
    </citation>
    <scope>NUCLEOTIDE SEQUENCE</scope>
</reference>
<dbReference type="Proteomes" id="UP001153269">
    <property type="component" value="Unassembled WGS sequence"/>
</dbReference>
<sequence length="106" mass="11922">MKMMMMKMMMMMMRVLSEAGVSTSLVPFASFPLVRILLLAPRRDITSTRAAGSSGGCRRCWTPRRAHALLRVTHDHSPTALLRFKAPKHRKSAPMCCGLENPVHEK</sequence>
<name>A0A9N7UN84_PLEPL</name>